<feature type="region of interest" description="Disordered" evidence="6">
    <location>
        <begin position="261"/>
        <end position="280"/>
    </location>
</feature>
<dbReference type="PROSITE" id="PS01218">
    <property type="entry name" value="TATC"/>
    <property type="match status" value="1"/>
</dbReference>
<comment type="caution">
    <text evidence="7">The sequence shown here is derived from an EMBL/GenBank/DDBJ whole genome shotgun (WGS) entry which is preliminary data.</text>
</comment>
<keyword evidence="5" id="KW-0653">Protein transport</keyword>
<keyword evidence="5" id="KW-1003">Cell membrane</keyword>
<sequence>MGTIQDNPEENKMPLLEHLLELRKRLLYCVVAFLVAFFACYFVAEYIYGFLVAPLAEIMDEVGGSQRMIYTALTEAFFTYIKVGAFGGVVVAFPIIAWQLWRFVAPGLYRHEKKAFLPFLVMSPILFAIGAALVYYLIIPMAWRFLLGFQTGAGETVLPIELEAKVGEYLGLVMKLILAFGISFQLPVVLTLLARAGLVTADGLKAKRKYAIVGVFVMAAILTPPDVISQVGLALPLIALYEISIVTVTMMQKKREEQLEDDAFDELDADGVDETDFNQS</sequence>
<dbReference type="OrthoDB" id="9777044at2"/>
<feature type="transmembrane region" description="Helical" evidence="5">
    <location>
        <begin position="26"/>
        <end position="44"/>
    </location>
</feature>
<dbReference type="PANTHER" id="PTHR30371:SF0">
    <property type="entry name" value="SEC-INDEPENDENT PROTEIN TRANSLOCASE PROTEIN TATC, CHLOROPLASTIC-RELATED"/>
    <property type="match status" value="1"/>
</dbReference>
<feature type="transmembrane region" description="Helical" evidence="5">
    <location>
        <begin position="116"/>
        <end position="138"/>
    </location>
</feature>
<reference evidence="7 8" key="1">
    <citation type="journal article" date="2013" name="Genome Announc.">
        <title>Draft Genome Sequence of an Alphaproteobacterium, Caenispirillum salinarum AK4(T), Isolated from a Solar Saltern.</title>
        <authorList>
            <person name="Khatri I."/>
            <person name="Singh A."/>
            <person name="Korpole S."/>
            <person name="Pinnaka A.K."/>
            <person name="Subramanian S."/>
        </authorList>
    </citation>
    <scope>NUCLEOTIDE SEQUENCE [LARGE SCALE GENOMIC DNA]</scope>
    <source>
        <strain evidence="7 8">AK4</strain>
    </source>
</reference>
<gene>
    <name evidence="5" type="primary">tatC</name>
    <name evidence="7" type="ORF">C882_3957</name>
</gene>
<evidence type="ECO:0000313" key="8">
    <source>
        <dbReference type="Proteomes" id="UP000009881"/>
    </source>
</evidence>
<comment type="function">
    <text evidence="5">Part of the twin-arginine translocation (Tat) system that transports large folded proteins containing a characteristic twin-arginine motif in their signal peptide across membranes. Together with TatB, TatC is part of a receptor directly interacting with Tat signal peptides.</text>
</comment>
<evidence type="ECO:0000256" key="5">
    <source>
        <dbReference type="HAMAP-Rule" id="MF_00902"/>
    </source>
</evidence>
<dbReference type="GO" id="GO:0043953">
    <property type="term" value="P:protein transport by the Tat complex"/>
    <property type="evidence" value="ECO:0007669"/>
    <property type="project" value="UniProtKB-UniRule"/>
</dbReference>
<keyword evidence="8" id="KW-1185">Reference proteome</keyword>
<comment type="caution">
    <text evidence="5">Lacks conserved residue(s) required for the propagation of feature annotation.</text>
</comment>
<keyword evidence="5" id="KW-0811">Translocation</keyword>
<keyword evidence="2 5" id="KW-0812">Transmembrane</keyword>
<dbReference type="GO" id="GO:0033281">
    <property type="term" value="C:TAT protein transport complex"/>
    <property type="evidence" value="ECO:0007669"/>
    <property type="project" value="UniProtKB-UniRule"/>
</dbReference>
<accession>K9H3G4</accession>
<comment type="subunit">
    <text evidence="5">The Tat system comprises two distinct complexes: a TatABC complex, containing multiple copies of TatA, TatB and TatC subunits, and a separate TatA complex, containing only TatA subunits. Substrates initially bind to the TatABC complex, which probably triggers association of the separate TatA complex to form the active translocon.</text>
</comment>
<comment type="subcellular location">
    <subcellularLocation>
        <location evidence="5">Cell membrane</location>
        <topology evidence="5">Multi-pass membrane protein</topology>
    </subcellularLocation>
    <subcellularLocation>
        <location evidence="1">Membrane</location>
        <topology evidence="1">Multi-pass membrane protein</topology>
    </subcellularLocation>
</comment>
<keyword evidence="4 5" id="KW-0472">Membrane</keyword>
<dbReference type="Proteomes" id="UP000009881">
    <property type="component" value="Unassembled WGS sequence"/>
</dbReference>
<evidence type="ECO:0000256" key="4">
    <source>
        <dbReference type="ARBA" id="ARBA00023136"/>
    </source>
</evidence>
<feature type="transmembrane region" description="Helical" evidence="5">
    <location>
        <begin position="210"/>
        <end position="227"/>
    </location>
</feature>
<dbReference type="GO" id="GO:0009977">
    <property type="term" value="F:proton motive force dependent protein transmembrane transporter activity"/>
    <property type="evidence" value="ECO:0007669"/>
    <property type="project" value="TreeGrafter"/>
</dbReference>
<evidence type="ECO:0000256" key="1">
    <source>
        <dbReference type="ARBA" id="ARBA00004141"/>
    </source>
</evidence>
<dbReference type="EMBL" id="ANHY01000006">
    <property type="protein sequence ID" value="EKV31584.1"/>
    <property type="molecule type" value="Genomic_DNA"/>
</dbReference>
<dbReference type="STRING" id="1238182.C882_3957"/>
<proteinExistence type="inferred from homology"/>
<dbReference type="PRINTS" id="PR01840">
    <property type="entry name" value="TATCFAMILY"/>
</dbReference>
<dbReference type="InterPro" id="IPR002033">
    <property type="entry name" value="TatC"/>
</dbReference>
<dbReference type="GO" id="GO:0065002">
    <property type="term" value="P:intracellular protein transmembrane transport"/>
    <property type="evidence" value="ECO:0007669"/>
    <property type="project" value="TreeGrafter"/>
</dbReference>
<feature type="transmembrane region" description="Helical" evidence="5">
    <location>
        <begin position="176"/>
        <end position="198"/>
    </location>
</feature>
<comment type="similarity">
    <text evidence="5">Belongs to the TatC family.</text>
</comment>
<evidence type="ECO:0000256" key="3">
    <source>
        <dbReference type="ARBA" id="ARBA00022989"/>
    </source>
</evidence>
<dbReference type="RefSeq" id="WP_009540065.1">
    <property type="nucleotide sequence ID" value="NZ_ANHY01000006.1"/>
</dbReference>
<dbReference type="eggNOG" id="COG0805">
    <property type="taxonomic scope" value="Bacteria"/>
</dbReference>
<dbReference type="AlphaFoldDB" id="K9H3G4"/>
<name>K9H3G4_9PROT</name>
<dbReference type="PATRIC" id="fig|1238182.3.peg.1619"/>
<protein>
    <recommendedName>
        <fullName evidence="5">Sec-independent protein translocase protein TatC</fullName>
    </recommendedName>
</protein>
<dbReference type="HAMAP" id="MF_00902">
    <property type="entry name" value="TatC"/>
    <property type="match status" value="1"/>
</dbReference>
<organism evidence="7 8">
    <name type="scientific">Caenispirillum salinarum AK4</name>
    <dbReference type="NCBI Taxonomy" id="1238182"/>
    <lineage>
        <taxon>Bacteria</taxon>
        <taxon>Pseudomonadati</taxon>
        <taxon>Pseudomonadota</taxon>
        <taxon>Alphaproteobacteria</taxon>
        <taxon>Rhodospirillales</taxon>
        <taxon>Novispirillaceae</taxon>
        <taxon>Caenispirillum</taxon>
    </lineage>
</organism>
<dbReference type="InterPro" id="IPR019820">
    <property type="entry name" value="Sec-indep_translocase_CS"/>
</dbReference>
<evidence type="ECO:0000256" key="6">
    <source>
        <dbReference type="SAM" id="MobiDB-lite"/>
    </source>
</evidence>
<dbReference type="PANTHER" id="PTHR30371">
    <property type="entry name" value="SEC-INDEPENDENT PROTEIN TRANSLOCASE PROTEIN TATC"/>
    <property type="match status" value="1"/>
</dbReference>
<dbReference type="NCBIfam" id="TIGR00945">
    <property type="entry name" value="tatC"/>
    <property type="match status" value="1"/>
</dbReference>
<evidence type="ECO:0000313" key="7">
    <source>
        <dbReference type="EMBL" id="EKV31584.1"/>
    </source>
</evidence>
<evidence type="ECO:0000256" key="2">
    <source>
        <dbReference type="ARBA" id="ARBA00022692"/>
    </source>
</evidence>
<feature type="transmembrane region" description="Helical" evidence="5">
    <location>
        <begin position="77"/>
        <end position="104"/>
    </location>
</feature>
<keyword evidence="3 5" id="KW-1133">Transmembrane helix</keyword>
<keyword evidence="5" id="KW-0813">Transport</keyword>
<dbReference type="Pfam" id="PF00902">
    <property type="entry name" value="TatC"/>
    <property type="match status" value="1"/>
</dbReference>